<dbReference type="RefSeq" id="WP_014446134.1">
    <property type="nucleotide sequence ID" value="NC_017093.1"/>
</dbReference>
<organism evidence="2 3">
    <name type="scientific">Actinoplanes missouriensis (strain ATCC 14538 / DSM 43046 / CBS 188.64 / JCM 3121 / NBRC 102363 / NCIMB 12654 / NRRL B-3342 / UNCC 431)</name>
    <dbReference type="NCBI Taxonomy" id="512565"/>
    <lineage>
        <taxon>Bacteria</taxon>
        <taxon>Bacillati</taxon>
        <taxon>Actinomycetota</taxon>
        <taxon>Actinomycetes</taxon>
        <taxon>Micromonosporales</taxon>
        <taxon>Micromonosporaceae</taxon>
        <taxon>Actinoplanes</taxon>
    </lineage>
</organism>
<dbReference type="OrthoDB" id="9784823at2"/>
<dbReference type="PATRIC" id="fig|512565.3.peg.6022"/>
<accession>I0HE10</accession>
<dbReference type="STRING" id="512565.AMIS_60270"/>
<dbReference type="PANTHER" id="PTHR42998:SF1">
    <property type="entry name" value="TYPE I RESTRICTION ENZYME HINDI METHYLASE SUBUNIT"/>
    <property type="match status" value="1"/>
</dbReference>
<evidence type="ECO:0000313" key="3">
    <source>
        <dbReference type="Proteomes" id="UP000007882"/>
    </source>
</evidence>
<dbReference type="InterPro" id="IPR052916">
    <property type="entry name" value="Type-I_RE_MTase_Subunit"/>
</dbReference>
<sequence>MTVENSGSSRLISSAEVARLAGVTRAAVSNWRRRHPDFPEPVEGGRNALFALTEITDWLDRQKKSSDVSDEVLVWQDMRALYGDDMITGVADMAEMLLGGSSGRLSEETRLRAEGMAAQASASEVIEAFTERLHAGGSALTTSRLAAAIAHLAGPVTGTVFDPACGAGSLLFACAGGPDIRAVGQEISESAARLARARGALCGIEPDIKLGDSLQADGWPGLQADLVVCDPPVGLTDWGRDGLMVDTRWEFGLPTKAESELAWLQHCYSHLAPKGKLLIVMSPSVAYRRAGRRIRTELLRRGVLEQVVALPAGLVSSHTQPMHVWILRRPLESERSAPVVRMVDMSGADPQRLSAFEAVRAVEVPVIDLLDEDVDLTPASHLLNRSEQAEQYAEARDALMRRVGRLAGMLPDLSAGSAEIEGALLRVSDLARAGLVLVNDNTATSASDQIDTDFLQGFLSSAANASRNTSSSGTYRVDVRGSRIPQMGIAEQRSYGAAFRALDEAEATLKEINRLGLDAISRAREGLTSGTLRPDGER</sequence>
<dbReference type="EMBL" id="AP012319">
    <property type="protein sequence ID" value="BAL91247.1"/>
    <property type="molecule type" value="Genomic_DNA"/>
</dbReference>
<dbReference type="Pfam" id="PF02384">
    <property type="entry name" value="N6_Mtase"/>
    <property type="match status" value="1"/>
</dbReference>
<dbReference type="PRINTS" id="PR00507">
    <property type="entry name" value="N12N6MTFRASE"/>
</dbReference>
<dbReference type="InterPro" id="IPR003356">
    <property type="entry name" value="DNA_methylase_A-5"/>
</dbReference>
<dbReference type="GO" id="GO:0008170">
    <property type="term" value="F:N-methyltransferase activity"/>
    <property type="evidence" value="ECO:0007669"/>
    <property type="project" value="InterPro"/>
</dbReference>
<dbReference type="PANTHER" id="PTHR42998">
    <property type="entry name" value="TYPE I RESTRICTION ENZYME HINDVIIP M PROTEIN-RELATED"/>
    <property type="match status" value="1"/>
</dbReference>
<feature type="domain" description="DNA methylase adenine-specific" evidence="1">
    <location>
        <begin position="133"/>
        <end position="346"/>
    </location>
</feature>
<dbReference type="Gene3D" id="3.40.50.150">
    <property type="entry name" value="Vaccinia Virus protein VP39"/>
    <property type="match status" value="1"/>
</dbReference>
<protein>
    <submittedName>
        <fullName evidence="2">Putative restriction-modification system adenine methylase</fullName>
    </submittedName>
</protein>
<dbReference type="eggNOG" id="COG0286">
    <property type="taxonomic scope" value="Bacteria"/>
</dbReference>
<dbReference type="KEGG" id="ams:AMIS_60270"/>
<keyword evidence="3" id="KW-1185">Reference proteome</keyword>
<dbReference type="GO" id="GO:0032259">
    <property type="term" value="P:methylation"/>
    <property type="evidence" value="ECO:0007669"/>
    <property type="project" value="UniProtKB-KW"/>
</dbReference>
<proteinExistence type="predicted"/>
<name>I0HE10_ACTM4</name>
<dbReference type="AlphaFoldDB" id="I0HE10"/>
<keyword evidence="2" id="KW-0808">Transferase</keyword>
<dbReference type="InterPro" id="IPR029063">
    <property type="entry name" value="SAM-dependent_MTases_sf"/>
</dbReference>
<keyword evidence="2" id="KW-0489">Methyltransferase</keyword>
<evidence type="ECO:0000313" key="2">
    <source>
        <dbReference type="EMBL" id="BAL91247.1"/>
    </source>
</evidence>
<dbReference type="CDD" id="cd02440">
    <property type="entry name" value="AdoMet_MTases"/>
    <property type="match status" value="1"/>
</dbReference>
<dbReference type="HOGENOM" id="CLU_022127_0_0_11"/>
<dbReference type="SUPFAM" id="SSF53335">
    <property type="entry name" value="S-adenosyl-L-methionine-dependent methyltransferases"/>
    <property type="match status" value="1"/>
</dbReference>
<dbReference type="GO" id="GO:0003677">
    <property type="term" value="F:DNA binding"/>
    <property type="evidence" value="ECO:0007669"/>
    <property type="project" value="InterPro"/>
</dbReference>
<dbReference type="REBASE" id="45919">
    <property type="entry name" value="M.Ami431ORF60270P"/>
</dbReference>
<dbReference type="Proteomes" id="UP000007882">
    <property type="component" value="Chromosome"/>
</dbReference>
<reference evidence="2 3" key="1">
    <citation type="submission" date="2012-02" db="EMBL/GenBank/DDBJ databases">
        <title>Complete genome sequence of Actinoplanes missouriensis 431 (= NBRC 102363).</title>
        <authorList>
            <person name="Ohnishi Y."/>
            <person name="Ishikawa J."/>
            <person name="Sekine M."/>
            <person name="Hosoyama A."/>
            <person name="Harada T."/>
            <person name="Narita H."/>
            <person name="Hata T."/>
            <person name="Konno Y."/>
            <person name="Tutikane K."/>
            <person name="Fujita N."/>
            <person name="Horinouchi S."/>
            <person name="Hayakawa M."/>
        </authorList>
    </citation>
    <scope>NUCLEOTIDE SEQUENCE [LARGE SCALE GENOMIC DNA]</scope>
    <source>
        <strain evidence="3">ATCC 14538 / DSM 43046 / CBS 188.64 / JCM 3121 / NBRC 102363 / NCIMB 12654 / NRRL B-3342 / UNCC 431</strain>
    </source>
</reference>
<gene>
    <name evidence="2" type="ordered locus">AMIS_60270</name>
</gene>
<evidence type="ECO:0000259" key="1">
    <source>
        <dbReference type="Pfam" id="PF02384"/>
    </source>
</evidence>